<sequence length="71" mass="8106">MENKIKQLAEILDDAPSFSDNQMRAVYFKESPKDGHYYPSSIVLVNSENFNNLNLPSDWGSKHEAVELYIG</sequence>
<evidence type="ECO:0000313" key="2">
    <source>
        <dbReference type="Proteomes" id="UP000188273"/>
    </source>
</evidence>
<dbReference type="OrthoDB" id="9918441at2"/>
<dbReference type="STRING" id="1940790.L21SP3_02239"/>
<dbReference type="EMBL" id="CP019633">
    <property type="protein sequence ID" value="AQQ10407.1"/>
    <property type="molecule type" value="Genomic_DNA"/>
</dbReference>
<accession>A0A1Q2HSG5</accession>
<name>A0A1Q2HSG5_9BACT</name>
<dbReference type="Proteomes" id="UP000188273">
    <property type="component" value="Chromosome"/>
</dbReference>
<reference evidence="2" key="1">
    <citation type="submission" date="2017-02" db="EMBL/GenBank/DDBJ databases">
        <title>Comparative genomics and description of representatives of a novel lineage of planctomycetes thriving in anoxic sediments.</title>
        <authorList>
            <person name="Spring S."/>
            <person name="Bunk B."/>
            <person name="Sproer C."/>
            <person name="Klenk H.-P."/>
        </authorList>
    </citation>
    <scope>NUCLEOTIDE SEQUENCE [LARGE SCALE GENOMIC DNA]</scope>
    <source>
        <strain evidence="2">L21-RPul-D3</strain>
    </source>
</reference>
<protein>
    <submittedName>
        <fullName evidence="1">Uncharacterized protein</fullName>
    </submittedName>
</protein>
<keyword evidence="2" id="KW-1185">Reference proteome</keyword>
<dbReference type="RefSeq" id="WP_077541583.1">
    <property type="nucleotide sequence ID" value="NZ_CP019633.1"/>
</dbReference>
<proteinExistence type="predicted"/>
<organism evidence="1 2">
    <name type="scientific">Sedimentisphaera cyanobacteriorum</name>
    <dbReference type="NCBI Taxonomy" id="1940790"/>
    <lineage>
        <taxon>Bacteria</taxon>
        <taxon>Pseudomonadati</taxon>
        <taxon>Planctomycetota</taxon>
        <taxon>Phycisphaerae</taxon>
        <taxon>Sedimentisphaerales</taxon>
        <taxon>Sedimentisphaeraceae</taxon>
        <taxon>Sedimentisphaera</taxon>
    </lineage>
</organism>
<gene>
    <name evidence="1" type="ORF">L21SP3_02239</name>
</gene>
<dbReference type="KEGG" id="pbu:L21SP3_02239"/>
<evidence type="ECO:0000313" key="1">
    <source>
        <dbReference type="EMBL" id="AQQ10407.1"/>
    </source>
</evidence>
<dbReference type="AlphaFoldDB" id="A0A1Q2HSG5"/>